<dbReference type="InterPro" id="IPR036691">
    <property type="entry name" value="Endo/exonu/phosph_ase_sf"/>
</dbReference>
<dbReference type="Proteomes" id="UP000478052">
    <property type="component" value="Unassembled WGS sequence"/>
</dbReference>
<proteinExistence type="predicted"/>
<dbReference type="InterPro" id="IPR012337">
    <property type="entry name" value="RNaseH-like_sf"/>
</dbReference>
<name>A0A6G0VP61_APHCR</name>
<dbReference type="EMBL" id="VUJU01014075">
    <property type="protein sequence ID" value="KAF0702983.1"/>
    <property type="molecule type" value="Genomic_DNA"/>
</dbReference>
<dbReference type="Gene3D" id="3.30.420.10">
    <property type="entry name" value="Ribonuclease H-like superfamily/Ribonuclease H"/>
    <property type="match status" value="1"/>
</dbReference>
<dbReference type="PROSITE" id="PS50994">
    <property type="entry name" value="INTEGRASE"/>
    <property type="match status" value="1"/>
</dbReference>
<evidence type="ECO:0000313" key="2">
    <source>
        <dbReference type="EMBL" id="KAF0702983.1"/>
    </source>
</evidence>
<gene>
    <name evidence="2" type="ORF">FWK35_00027271</name>
</gene>
<dbReference type="SUPFAM" id="SSF56219">
    <property type="entry name" value="DNase I-like"/>
    <property type="match status" value="1"/>
</dbReference>
<dbReference type="GO" id="GO:0015074">
    <property type="term" value="P:DNA integration"/>
    <property type="evidence" value="ECO:0007669"/>
    <property type="project" value="InterPro"/>
</dbReference>
<dbReference type="GO" id="GO:0003676">
    <property type="term" value="F:nucleic acid binding"/>
    <property type="evidence" value="ECO:0007669"/>
    <property type="project" value="InterPro"/>
</dbReference>
<evidence type="ECO:0000259" key="1">
    <source>
        <dbReference type="PROSITE" id="PS50994"/>
    </source>
</evidence>
<comment type="caution">
    <text evidence="2">The sequence shown here is derived from an EMBL/GenBank/DDBJ whole genome shotgun (WGS) entry which is preliminary data.</text>
</comment>
<reference evidence="2 3" key="1">
    <citation type="submission" date="2019-08" db="EMBL/GenBank/DDBJ databases">
        <title>Whole genome of Aphis craccivora.</title>
        <authorList>
            <person name="Voronova N.V."/>
            <person name="Shulinski R.S."/>
            <person name="Bandarenka Y.V."/>
            <person name="Zhorov D.G."/>
            <person name="Warner D."/>
        </authorList>
    </citation>
    <scope>NUCLEOTIDE SEQUENCE [LARGE SCALE GENOMIC DNA]</scope>
    <source>
        <strain evidence="2">180601</strain>
        <tissue evidence="2">Whole Body</tissue>
    </source>
</reference>
<dbReference type="SUPFAM" id="SSF53098">
    <property type="entry name" value="Ribonuclease H-like"/>
    <property type="match status" value="1"/>
</dbReference>
<sequence length="275" mass="32190">MEERHQFECGFVVHETTEPYIKEFNPISERLADIKDTFYEDLIQAYNKLPGSAIKIVLGDFNAKCGREIQFSHTLGKESLHQISNGNGFRLLSFATGKYMIISSTTFPHKKIYKDSRKSTDDVTINQIDHVLIQKRFRSCIRDVRSYKGTDCDTDHFLGFQRILYSEGGIHHILITTDMPRANGQVERLNTVIINILAKMSLEKPDQWYRQVPRVQLALNGSYQRSIGMTPFKLVFGVEMNHPEYQSMREAVEHEYVRWHEENRRKTNSWPRRRS</sequence>
<evidence type="ECO:0000313" key="3">
    <source>
        <dbReference type="Proteomes" id="UP000478052"/>
    </source>
</evidence>
<protein>
    <submittedName>
        <fullName evidence="2">Craniofacial development protein 2-like</fullName>
    </submittedName>
</protein>
<dbReference type="AlphaFoldDB" id="A0A6G0VP61"/>
<dbReference type="InterPro" id="IPR036397">
    <property type="entry name" value="RNaseH_sf"/>
</dbReference>
<dbReference type="InterPro" id="IPR001584">
    <property type="entry name" value="Integrase_cat-core"/>
</dbReference>
<feature type="domain" description="Integrase catalytic" evidence="1">
    <location>
        <begin position="46"/>
        <end position="239"/>
    </location>
</feature>
<organism evidence="2 3">
    <name type="scientific">Aphis craccivora</name>
    <name type="common">Cowpea aphid</name>
    <dbReference type="NCBI Taxonomy" id="307492"/>
    <lineage>
        <taxon>Eukaryota</taxon>
        <taxon>Metazoa</taxon>
        <taxon>Ecdysozoa</taxon>
        <taxon>Arthropoda</taxon>
        <taxon>Hexapoda</taxon>
        <taxon>Insecta</taxon>
        <taxon>Pterygota</taxon>
        <taxon>Neoptera</taxon>
        <taxon>Paraneoptera</taxon>
        <taxon>Hemiptera</taxon>
        <taxon>Sternorrhyncha</taxon>
        <taxon>Aphidomorpha</taxon>
        <taxon>Aphidoidea</taxon>
        <taxon>Aphididae</taxon>
        <taxon>Aphidini</taxon>
        <taxon>Aphis</taxon>
        <taxon>Aphis</taxon>
    </lineage>
</organism>
<accession>A0A6G0VP61</accession>
<dbReference type="OrthoDB" id="6627613at2759"/>
<keyword evidence="3" id="KW-1185">Reference proteome</keyword>